<keyword evidence="1" id="KW-0472">Membrane</keyword>
<dbReference type="EMBL" id="ML994626">
    <property type="protein sequence ID" value="KAF2187642.1"/>
    <property type="molecule type" value="Genomic_DNA"/>
</dbReference>
<organism evidence="3 4">
    <name type="scientific">Zopfia rhizophila CBS 207.26</name>
    <dbReference type="NCBI Taxonomy" id="1314779"/>
    <lineage>
        <taxon>Eukaryota</taxon>
        <taxon>Fungi</taxon>
        <taxon>Dikarya</taxon>
        <taxon>Ascomycota</taxon>
        <taxon>Pezizomycotina</taxon>
        <taxon>Dothideomycetes</taxon>
        <taxon>Dothideomycetes incertae sedis</taxon>
        <taxon>Zopfiaceae</taxon>
        <taxon>Zopfia</taxon>
    </lineage>
</organism>
<reference evidence="3" key="1">
    <citation type="journal article" date="2020" name="Stud. Mycol.">
        <title>101 Dothideomycetes genomes: a test case for predicting lifestyles and emergence of pathogens.</title>
        <authorList>
            <person name="Haridas S."/>
            <person name="Albert R."/>
            <person name="Binder M."/>
            <person name="Bloem J."/>
            <person name="Labutti K."/>
            <person name="Salamov A."/>
            <person name="Andreopoulos B."/>
            <person name="Baker S."/>
            <person name="Barry K."/>
            <person name="Bills G."/>
            <person name="Bluhm B."/>
            <person name="Cannon C."/>
            <person name="Castanera R."/>
            <person name="Culley D."/>
            <person name="Daum C."/>
            <person name="Ezra D."/>
            <person name="Gonzalez J."/>
            <person name="Henrissat B."/>
            <person name="Kuo A."/>
            <person name="Liang C."/>
            <person name="Lipzen A."/>
            <person name="Lutzoni F."/>
            <person name="Magnuson J."/>
            <person name="Mondo S."/>
            <person name="Nolan M."/>
            <person name="Ohm R."/>
            <person name="Pangilinan J."/>
            <person name="Park H.-J."/>
            <person name="Ramirez L."/>
            <person name="Alfaro M."/>
            <person name="Sun H."/>
            <person name="Tritt A."/>
            <person name="Yoshinaga Y."/>
            <person name="Zwiers L.-H."/>
            <person name="Turgeon B."/>
            <person name="Goodwin S."/>
            <person name="Spatafora J."/>
            <person name="Crous P."/>
            <person name="Grigoriev I."/>
        </authorList>
    </citation>
    <scope>NUCLEOTIDE SEQUENCE</scope>
    <source>
        <strain evidence="3">CBS 207.26</strain>
    </source>
</reference>
<name>A0A6A6EA39_9PEZI</name>
<feature type="transmembrane region" description="Helical" evidence="1">
    <location>
        <begin position="220"/>
        <end position="244"/>
    </location>
</feature>
<keyword evidence="1" id="KW-1133">Transmembrane helix</keyword>
<evidence type="ECO:0000256" key="1">
    <source>
        <dbReference type="SAM" id="Phobius"/>
    </source>
</evidence>
<dbReference type="InterPro" id="IPR046529">
    <property type="entry name" value="DUF6594"/>
</dbReference>
<protein>
    <recommendedName>
        <fullName evidence="2">DUF6594 domain-containing protein</fullName>
    </recommendedName>
</protein>
<keyword evidence="1" id="KW-0812">Transmembrane</keyword>
<keyword evidence="4" id="KW-1185">Reference proteome</keyword>
<evidence type="ECO:0000313" key="3">
    <source>
        <dbReference type="EMBL" id="KAF2187642.1"/>
    </source>
</evidence>
<gene>
    <name evidence="3" type="ORF">K469DRAFT_568977</name>
</gene>
<proteinExistence type="predicted"/>
<feature type="domain" description="DUF6594" evidence="2">
    <location>
        <begin position="30"/>
        <end position="285"/>
    </location>
</feature>
<evidence type="ECO:0000259" key="2">
    <source>
        <dbReference type="Pfam" id="PF20237"/>
    </source>
</evidence>
<dbReference type="AlphaFoldDB" id="A0A6A6EA39"/>
<dbReference type="PANTHER" id="PTHR34502:SF5">
    <property type="entry name" value="DUF6594 DOMAIN-CONTAINING PROTEIN"/>
    <property type="match status" value="1"/>
</dbReference>
<dbReference type="PANTHER" id="PTHR34502">
    <property type="entry name" value="DUF6594 DOMAIN-CONTAINING PROTEIN-RELATED"/>
    <property type="match status" value="1"/>
</dbReference>
<feature type="transmembrane region" description="Helical" evidence="1">
    <location>
        <begin position="251"/>
        <end position="268"/>
    </location>
</feature>
<dbReference type="Pfam" id="PF20237">
    <property type="entry name" value="DUF6594"/>
    <property type="match status" value="1"/>
</dbReference>
<sequence length="297" mass="33059">MTGAASPSSIPFAAGPNLGTAFADKHNKGFPLFAYLMGSSPRTAHLRRFPSVSMRLLLLLQYEIQDLENRLLKLDPKESDTRERETSSSAMDFRCLKGSPEQVKILSELKLKCKEYEEAMLRFRSLAASGQDEYLIRELQLWLNRPEYCDQLLSGIDESIWGSPEEPDNYMPDLIQLFPSAPEGLFARLFKGPVIRFLHRTILYRCQGPDTYYTTDTLDAVVSVISVVITSSIIYLAIGILLTAQSRLNQLLTVFLVTAATTFCTGVFGNEKFTVAIATLAAVLVTLVANNRSSKGQ</sequence>
<evidence type="ECO:0000313" key="4">
    <source>
        <dbReference type="Proteomes" id="UP000800200"/>
    </source>
</evidence>
<dbReference type="Proteomes" id="UP000800200">
    <property type="component" value="Unassembled WGS sequence"/>
</dbReference>
<accession>A0A6A6EA39</accession>
<feature type="transmembrane region" description="Helical" evidence="1">
    <location>
        <begin position="274"/>
        <end position="291"/>
    </location>
</feature>